<organism evidence="1 2">
    <name type="scientific">Paenibacillus typhae</name>
    <dbReference type="NCBI Taxonomy" id="1174501"/>
    <lineage>
        <taxon>Bacteria</taxon>
        <taxon>Bacillati</taxon>
        <taxon>Bacillota</taxon>
        <taxon>Bacilli</taxon>
        <taxon>Bacillales</taxon>
        <taxon>Paenibacillaceae</taxon>
        <taxon>Paenibacillus</taxon>
    </lineage>
</organism>
<name>A0A1G8X4X3_9BACL</name>
<evidence type="ECO:0008006" key="3">
    <source>
        <dbReference type="Google" id="ProtNLM"/>
    </source>
</evidence>
<dbReference type="Pfam" id="PF08958">
    <property type="entry name" value="DUF1871"/>
    <property type="match status" value="1"/>
</dbReference>
<dbReference type="SUPFAM" id="SSF116922">
    <property type="entry name" value="YugE-like"/>
    <property type="match status" value="1"/>
</dbReference>
<dbReference type="OrthoDB" id="2665787at2"/>
<dbReference type="RefSeq" id="WP_090716514.1">
    <property type="nucleotide sequence ID" value="NZ_FNDX01000025.1"/>
</dbReference>
<dbReference type="Proteomes" id="UP000199050">
    <property type="component" value="Unassembled WGS sequence"/>
</dbReference>
<dbReference type="InterPro" id="IPR015053">
    <property type="entry name" value="DUF1871"/>
</dbReference>
<proteinExistence type="predicted"/>
<dbReference type="InterPro" id="IPR023162">
    <property type="entry name" value="Apc36109-like_dom_sf"/>
</dbReference>
<gene>
    <name evidence="1" type="ORF">SAMN05216192_12584</name>
</gene>
<protein>
    <recommendedName>
        <fullName evidence="3">DUF1871 domain-containing protein</fullName>
    </recommendedName>
</protein>
<evidence type="ECO:0000313" key="1">
    <source>
        <dbReference type="EMBL" id="SDJ85521.1"/>
    </source>
</evidence>
<dbReference type="Gene3D" id="1.10.340.20">
    <property type="entry name" value="Apc36109-like domain"/>
    <property type="match status" value="1"/>
</dbReference>
<dbReference type="STRING" id="1174501.SAMN05216192_12584"/>
<keyword evidence="2" id="KW-1185">Reference proteome</keyword>
<evidence type="ECO:0000313" key="2">
    <source>
        <dbReference type="Proteomes" id="UP000199050"/>
    </source>
</evidence>
<reference evidence="2" key="1">
    <citation type="submission" date="2016-10" db="EMBL/GenBank/DDBJ databases">
        <authorList>
            <person name="Varghese N."/>
            <person name="Submissions S."/>
        </authorList>
    </citation>
    <scope>NUCLEOTIDE SEQUENCE [LARGE SCALE GENOMIC DNA]</scope>
    <source>
        <strain evidence="2">CGMCC 1.11012</strain>
    </source>
</reference>
<accession>A0A1G8X4X3</accession>
<dbReference type="EMBL" id="FNDX01000025">
    <property type="protein sequence ID" value="SDJ85521.1"/>
    <property type="molecule type" value="Genomic_DNA"/>
</dbReference>
<dbReference type="AlphaFoldDB" id="A0A1G8X4X3"/>
<sequence length="93" mass="10866">MKKMVRQVIHEWNPFGLLPHAPVDEFDSEIEEVTLSLTDATTVEELARRIQDIFSSSFGEPFGYEECLNTAKQIWELAESHIKEGEYYCERKK</sequence>